<feature type="transmembrane region" description="Helical" evidence="2">
    <location>
        <begin position="128"/>
        <end position="152"/>
    </location>
</feature>
<keyword evidence="2" id="KW-1133">Transmembrane helix</keyword>
<keyword evidence="2" id="KW-0812">Transmembrane</keyword>
<dbReference type="GeneID" id="96001723"/>
<dbReference type="Pfam" id="PF05821">
    <property type="entry name" value="NDUF_B8"/>
    <property type="match status" value="1"/>
</dbReference>
<dbReference type="EMBL" id="JAAQHG020000001">
    <property type="protein sequence ID" value="KAL1590984.1"/>
    <property type="molecule type" value="Genomic_DNA"/>
</dbReference>
<keyword evidence="2" id="KW-0472">Membrane</keyword>
<evidence type="ECO:0008006" key="5">
    <source>
        <dbReference type="Google" id="ProtNLM"/>
    </source>
</evidence>
<gene>
    <name evidence="3" type="ORF">WHR41_00279</name>
</gene>
<feature type="region of interest" description="Disordered" evidence="1">
    <location>
        <begin position="163"/>
        <end position="185"/>
    </location>
</feature>
<dbReference type="Proteomes" id="UP000803884">
    <property type="component" value="Unassembled WGS sequence"/>
</dbReference>
<dbReference type="AlphaFoldDB" id="A0AB34L1R2"/>
<evidence type="ECO:0000256" key="1">
    <source>
        <dbReference type="SAM" id="MobiDB-lite"/>
    </source>
</evidence>
<dbReference type="GO" id="GO:0005739">
    <property type="term" value="C:mitochondrion"/>
    <property type="evidence" value="ECO:0007669"/>
    <property type="project" value="InterPro"/>
</dbReference>
<sequence length="185" mass="20205">MASAFKVLRVAQRAPIVRQTQVSRIASALPRSYATATIREATPDKSASQVEQASEDLSGSDPNMDPMQNGNYPDPSKTSALALKRQFRDPHAEWWDPQERRNYGEPVHEDNDILGIFSPESYTHVTPAWGGVLFGTFVAAFCGVLTIIGAYYPDRPSAPRTFPGGLEAELGGPKAVRARSAEDEL</sequence>
<protein>
    <recommendedName>
        <fullName evidence="5">NADH:ubiquinone oxidoreductase 20.1kD subunit</fullName>
    </recommendedName>
</protein>
<feature type="region of interest" description="Disordered" evidence="1">
    <location>
        <begin position="39"/>
        <end position="77"/>
    </location>
</feature>
<evidence type="ECO:0000313" key="4">
    <source>
        <dbReference type="Proteomes" id="UP000803884"/>
    </source>
</evidence>
<reference evidence="3 4" key="1">
    <citation type="journal article" date="2020" name="Microbiol. Resour. Announc.">
        <title>Draft Genome Sequence of a Cladosporium Species Isolated from the Mesophotic Ascidian Didemnum maculosum.</title>
        <authorList>
            <person name="Gioti A."/>
            <person name="Siaperas R."/>
            <person name="Nikolaivits E."/>
            <person name="Le Goff G."/>
            <person name="Ouazzani J."/>
            <person name="Kotoulas G."/>
            <person name="Topakas E."/>
        </authorList>
    </citation>
    <scope>NUCLEOTIDE SEQUENCE [LARGE SCALE GENOMIC DNA]</scope>
    <source>
        <strain evidence="3 4">TM138-S3</strain>
    </source>
</reference>
<comment type="caution">
    <text evidence="3">The sequence shown here is derived from an EMBL/GenBank/DDBJ whole genome shotgun (WGS) entry which is preliminary data.</text>
</comment>
<dbReference type="InterPro" id="IPR008699">
    <property type="entry name" value="NDUFB8"/>
</dbReference>
<organism evidence="3 4">
    <name type="scientific">Cladosporium halotolerans</name>
    <dbReference type="NCBI Taxonomy" id="1052096"/>
    <lineage>
        <taxon>Eukaryota</taxon>
        <taxon>Fungi</taxon>
        <taxon>Dikarya</taxon>
        <taxon>Ascomycota</taxon>
        <taxon>Pezizomycotina</taxon>
        <taxon>Dothideomycetes</taxon>
        <taxon>Dothideomycetidae</taxon>
        <taxon>Cladosporiales</taxon>
        <taxon>Cladosporiaceae</taxon>
        <taxon>Cladosporium</taxon>
    </lineage>
</organism>
<feature type="compositionally biased region" description="Polar residues" evidence="1">
    <location>
        <begin position="45"/>
        <end position="77"/>
    </location>
</feature>
<name>A0AB34L1R2_9PEZI</name>
<dbReference type="RefSeq" id="XP_069234089.1">
    <property type="nucleotide sequence ID" value="XM_069368885.1"/>
</dbReference>
<proteinExistence type="predicted"/>
<evidence type="ECO:0000256" key="2">
    <source>
        <dbReference type="SAM" id="Phobius"/>
    </source>
</evidence>
<dbReference type="PANTHER" id="PTHR12840:SF1">
    <property type="entry name" value="NADH DEHYDROGENASE [UBIQUINONE] 1 BETA SUBCOMPLEX SUBUNIT 8, MITOCHONDRIAL"/>
    <property type="match status" value="1"/>
</dbReference>
<dbReference type="PANTHER" id="PTHR12840">
    <property type="entry name" value="NADH-UBIQUINONE OXIDOREDUCTASE ASHI SUBUNIT"/>
    <property type="match status" value="1"/>
</dbReference>
<accession>A0AB34L1R2</accession>
<evidence type="ECO:0000313" key="3">
    <source>
        <dbReference type="EMBL" id="KAL1590984.1"/>
    </source>
</evidence>
<keyword evidence="4" id="KW-1185">Reference proteome</keyword>